<sequence>MNLKGLEKFNELVSAFSALPTIGKKSALRLAYHVCIKDPLLGSKLAYHIEESIRMIKKCTQCGALSENELCEVCSNIERNHNIICIVQDSKDVLVLEDSGSYDGLYFVLDDISEENIIKLRSMIEHNKTTEIFFAFTQGLNSDAIVFFVEEKLKDLNLSFSQIAQGIPSGVSLENVDFISLHKAINHRTRLD</sequence>
<evidence type="ECO:0000313" key="3">
    <source>
        <dbReference type="Proteomes" id="UP000405656"/>
    </source>
</evidence>
<dbReference type="GO" id="GO:0003677">
    <property type="term" value="F:DNA binding"/>
    <property type="evidence" value="ECO:0007669"/>
    <property type="project" value="UniProtKB-UniRule"/>
</dbReference>
<dbReference type="InterPro" id="IPR023627">
    <property type="entry name" value="Rcmb_RecR"/>
</dbReference>
<evidence type="ECO:0000313" key="2">
    <source>
        <dbReference type="EMBL" id="EAK0451664.1"/>
    </source>
</evidence>
<comment type="caution">
    <text evidence="2">The sequence shown here is derived from an EMBL/GenBank/DDBJ whole genome shotgun (WGS) entry which is preliminary data.</text>
</comment>
<keyword evidence="1" id="KW-0234">DNA repair</keyword>
<dbReference type="PROSITE" id="PS50880">
    <property type="entry name" value="TOPRIM"/>
    <property type="match status" value="1"/>
</dbReference>
<dbReference type="InterPro" id="IPR006171">
    <property type="entry name" value="TOPRIM_dom"/>
</dbReference>
<dbReference type="GO" id="GO:0006281">
    <property type="term" value="P:DNA repair"/>
    <property type="evidence" value="ECO:0007669"/>
    <property type="project" value="UniProtKB-UniRule"/>
</dbReference>
<dbReference type="EMBL" id="AACCWZ010000010">
    <property type="protein sequence ID" value="EAK0451664.1"/>
    <property type="molecule type" value="Genomic_DNA"/>
</dbReference>
<dbReference type="InterPro" id="IPR034137">
    <property type="entry name" value="TOPRIM_RecR"/>
</dbReference>
<dbReference type="InterPro" id="IPR000093">
    <property type="entry name" value="DNA_Rcmb_RecR"/>
</dbReference>
<comment type="function">
    <text evidence="1">May play a role in DNA repair. It seems to be involved in an RecBC-independent recombinational process of DNA repair. It may act with RecF and RecO.</text>
</comment>
<dbReference type="InterPro" id="IPR015967">
    <property type="entry name" value="Rcmb_RecR_Znf"/>
</dbReference>
<dbReference type="SUPFAM" id="SSF111304">
    <property type="entry name" value="Recombination protein RecR"/>
    <property type="match status" value="1"/>
</dbReference>
<dbReference type="OrthoDB" id="9802672at2"/>
<accession>A0A5M2GZB3</accession>
<protein>
    <recommendedName>
        <fullName evidence="1">Recombination protein RecR</fullName>
    </recommendedName>
</protein>
<dbReference type="CDD" id="cd01025">
    <property type="entry name" value="TOPRIM_recR"/>
    <property type="match status" value="1"/>
</dbReference>
<dbReference type="PANTHER" id="PTHR30446">
    <property type="entry name" value="RECOMBINATION PROTEIN RECR"/>
    <property type="match status" value="1"/>
</dbReference>
<keyword evidence="1" id="KW-0479">Metal-binding</keyword>
<dbReference type="HAMAP" id="MF_00017">
    <property type="entry name" value="RecR"/>
    <property type="match status" value="1"/>
</dbReference>
<dbReference type="AlphaFoldDB" id="A0A5M2GZB3"/>
<dbReference type="Gene3D" id="1.10.8.420">
    <property type="entry name" value="RecR Domain 1"/>
    <property type="match status" value="1"/>
</dbReference>
<dbReference type="NCBIfam" id="TIGR00615">
    <property type="entry name" value="recR"/>
    <property type="match status" value="1"/>
</dbReference>
<organism evidence="2 3">
    <name type="scientific">Campylobacter lari</name>
    <dbReference type="NCBI Taxonomy" id="201"/>
    <lineage>
        <taxon>Bacteria</taxon>
        <taxon>Pseudomonadati</taxon>
        <taxon>Campylobacterota</taxon>
        <taxon>Epsilonproteobacteria</taxon>
        <taxon>Campylobacterales</taxon>
        <taxon>Campylobacteraceae</taxon>
        <taxon>Campylobacter</taxon>
    </lineage>
</organism>
<dbReference type="Proteomes" id="UP000405656">
    <property type="component" value="Unassembled WGS sequence"/>
</dbReference>
<comment type="similarity">
    <text evidence="1">Belongs to the RecR family.</text>
</comment>
<dbReference type="PROSITE" id="PS01300">
    <property type="entry name" value="RECR"/>
    <property type="match status" value="1"/>
</dbReference>
<dbReference type="PANTHER" id="PTHR30446:SF0">
    <property type="entry name" value="RECOMBINATION PROTEIN RECR"/>
    <property type="match status" value="1"/>
</dbReference>
<feature type="zinc finger region" description="C4-type" evidence="1">
    <location>
        <begin position="59"/>
        <end position="74"/>
    </location>
</feature>
<dbReference type="GO" id="GO:0006310">
    <property type="term" value="P:DNA recombination"/>
    <property type="evidence" value="ECO:0007669"/>
    <property type="project" value="UniProtKB-UniRule"/>
</dbReference>
<name>A0A5M2GZB3_CAMLA</name>
<dbReference type="Pfam" id="PF02132">
    <property type="entry name" value="RecR_ZnF"/>
    <property type="match status" value="1"/>
</dbReference>
<gene>
    <name evidence="1 2" type="primary">recR</name>
    <name evidence="2" type="ORF">YZ36_06735</name>
</gene>
<reference evidence="2 3" key="1">
    <citation type="submission" date="2018-05" db="EMBL/GenBank/DDBJ databases">
        <authorList>
            <consortium name="PulseNet: The National Subtyping Network for Foodborne Disease Surveillance"/>
            <person name="Tarr C.L."/>
            <person name="Trees E."/>
            <person name="Katz L.S."/>
            <person name="Carleton-Romer H.A."/>
            <person name="Stroika S."/>
            <person name="Kucerova Z."/>
            <person name="Roache K.F."/>
            <person name="Sabol A.L."/>
            <person name="Besser J."/>
            <person name="Gerner-Smidt P."/>
        </authorList>
    </citation>
    <scope>NUCLEOTIDE SEQUENCE [LARGE SCALE GENOMIC DNA]</scope>
    <source>
        <strain evidence="2 3">20110455</strain>
    </source>
</reference>
<dbReference type="Pfam" id="PF21176">
    <property type="entry name" value="RecR_HhH"/>
    <property type="match status" value="1"/>
</dbReference>
<dbReference type="RefSeq" id="WP_115613981.1">
    <property type="nucleotide sequence ID" value="NZ_AP028378.1"/>
</dbReference>
<evidence type="ECO:0000256" key="1">
    <source>
        <dbReference type="HAMAP-Rule" id="MF_00017"/>
    </source>
</evidence>
<dbReference type="GO" id="GO:0008270">
    <property type="term" value="F:zinc ion binding"/>
    <property type="evidence" value="ECO:0007669"/>
    <property type="project" value="UniProtKB-KW"/>
</dbReference>
<proteinExistence type="inferred from homology"/>
<dbReference type="Gene3D" id="3.40.1360.10">
    <property type="match status" value="1"/>
</dbReference>
<keyword evidence="1" id="KW-0862">Zinc</keyword>
<keyword evidence="1" id="KW-0863">Zinc-finger</keyword>
<keyword evidence="1" id="KW-0233">DNA recombination</keyword>
<keyword evidence="1" id="KW-0227">DNA damage</keyword>